<gene>
    <name evidence="1" type="ORF">Csa_5G139230</name>
</gene>
<protein>
    <submittedName>
        <fullName evidence="1">Uncharacterized protein</fullName>
    </submittedName>
</protein>
<keyword evidence="2" id="KW-1185">Reference proteome</keyword>
<dbReference type="Gramene" id="KGN49845">
    <property type="protein sequence ID" value="KGN49845"/>
    <property type="gene ID" value="Csa_5G139230"/>
</dbReference>
<accession>A0A0A0KJE3</accession>
<reference evidence="1 2" key="2">
    <citation type="journal article" date="2009" name="PLoS ONE">
        <title>An integrated genetic and cytogenetic map of the cucumber genome.</title>
        <authorList>
            <person name="Ren Y."/>
            <person name="Zhang Z."/>
            <person name="Liu J."/>
            <person name="Staub J.E."/>
            <person name="Han Y."/>
            <person name="Cheng Z."/>
            <person name="Li X."/>
            <person name="Lu J."/>
            <person name="Miao H."/>
            <person name="Kang H."/>
            <person name="Xie B."/>
            <person name="Gu X."/>
            <person name="Wang X."/>
            <person name="Du Y."/>
            <person name="Jin W."/>
            <person name="Huang S."/>
        </authorList>
    </citation>
    <scope>NUCLEOTIDE SEQUENCE [LARGE SCALE GENOMIC DNA]</scope>
    <source>
        <strain evidence="2">cv. 9930</strain>
    </source>
</reference>
<name>A0A0A0KJE3_CUCSA</name>
<evidence type="ECO:0000313" key="2">
    <source>
        <dbReference type="Proteomes" id="UP000029981"/>
    </source>
</evidence>
<sequence length="103" mass="11926">MPWTAQSMPMIEHRFSTSLTISIFLLKHNLPQYWSVEHITFERLNSDVGCTAAVFMNKEELKFAYCRCQKLQCSSLANEDGVEDDPKHWLLCYGTPFSAFKQS</sequence>
<reference evidence="1 2" key="4">
    <citation type="journal article" date="2011" name="BMC Genomics">
        <title>RNA-Seq improves annotation of protein-coding genes in the cucumber genome.</title>
        <authorList>
            <person name="Li Z."/>
            <person name="Zhang Z."/>
            <person name="Yan P."/>
            <person name="Huang S."/>
            <person name="Fei Z."/>
            <person name="Lin K."/>
        </authorList>
    </citation>
    <scope>NUCLEOTIDE SEQUENCE [LARGE SCALE GENOMIC DNA]</scope>
    <source>
        <strain evidence="2">cv. 9930</strain>
    </source>
</reference>
<reference evidence="1 2" key="3">
    <citation type="journal article" date="2010" name="BMC Genomics">
        <title>Transcriptome sequencing and comparative analysis of cucumber flowers with different sex types.</title>
        <authorList>
            <person name="Guo S."/>
            <person name="Zheng Y."/>
            <person name="Joung J.G."/>
            <person name="Liu S."/>
            <person name="Zhang Z."/>
            <person name="Crasta O.R."/>
            <person name="Sobral B.W."/>
            <person name="Xu Y."/>
            <person name="Huang S."/>
            <person name="Fei Z."/>
        </authorList>
    </citation>
    <scope>NUCLEOTIDE SEQUENCE [LARGE SCALE GENOMIC DNA]</scope>
    <source>
        <strain evidence="2">cv. 9930</strain>
    </source>
</reference>
<dbReference type="AlphaFoldDB" id="A0A0A0KJE3"/>
<reference evidence="1 2" key="1">
    <citation type="journal article" date="2009" name="Nat. Genet.">
        <title>The genome of the cucumber, Cucumis sativus L.</title>
        <authorList>
            <person name="Huang S."/>
            <person name="Li R."/>
            <person name="Zhang Z."/>
            <person name="Li L."/>
            <person name="Gu X."/>
            <person name="Fan W."/>
            <person name="Lucas W.J."/>
            <person name="Wang X."/>
            <person name="Xie B."/>
            <person name="Ni P."/>
            <person name="Ren Y."/>
            <person name="Zhu H."/>
            <person name="Li J."/>
            <person name="Lin K."/>
            <person name="Jin W."/>
            <person name="Fei Z."/>
            <person name="Li G."/>
            <person name="Staub J."/>
            <person name="Kilian A."/>
            <person name="van der Vossen E.A."/>
            <person name="Wu Y."/>
            <person name="Guo J."/>
            <person name="He J."/>
            <person name="Jia Z."/>
            <person name="Ren Y."/>
            <person name="Tian G."/>
            <person name="Lu Y."/>
            <person name="Ruan J."/>
            <person name="Qian W."/>
            <person name="Wang M."/>
            <person name="Huang Q."/>
            <person name="Li B."/>
            <person name="Xuan Z."/>
            <person name="Cao J."/>
            <person name="Asan"/>
            <person name="Wu Z."/>
            <person name="Zhang J."/>
            <person name="Cai Q."/>
            <person name="Bai Y."/>
            <person name="Zhao B."/>
            <person name="Han Y."/>
            <person name="Li Y."/>
            <person name="Li X."/>
            <person name="Wang S."/>
            <person name="Shi Q."/>
            <person name="Liu S."/>
            <person name="Cho W.K."/>
            <person name="Kim J.Y."/>
            <person name="Xu Y."/>
            <person name="Heller-Uszynska K."/>
            <person name="Miao H."/>
            <person name="Cheng Z."/>
            <person name="Zhang S."/>
            <person name="Wu J."/>
            <person name="Yang Y."/>
            <person name="Kang H."/>
            <person name="Li M."/>
            <person name="Liang H."/>
            <person name="Ren X."/>
            <person name="Shi Z."/>
            <person name="Wen M."/>
            <person name="Jian M."/>
            <person name="Yang H."/>
            <person name="Zhang G."/>
            <person name="Yang Z."/>
            <person name="Chen R."/>
            <person name="Liu S."/>
            <person name="Li J."/>
            <person name="Ma L."/>
            <person name="Liu H."/>
            <person name="Zhou Y."/>
            <person name="Zhao J."/>
            <person name="Fang X."/>
            <person name="Li G."/>
            <person name="Fang L."/>
            <person name="Li Y."/>
            <person name="Liu D."/>
            <person name="Zheng H."/>
            <person name="Zhang Y."/>
            <person name="Qin N."/>
            <person name="Li Z."/>
            <person name="Yang G."/>
            <person name="Yang S."/>
            <person name="Bolund L."/>
            <person name="Kristiansen K."/>
            <person name="Zheng H."/>
            <person name="Li S."/>
            <person name="Zhang X."/>
            <person name="Yang H."/>
            <person name="Wang J."/>
            <person name="Sun R."/>
            <person name="Zhang B."/>
            <person name="Jiang S."/>
            <person name="Wang J."/>
            <person name="Du Y."/>
            <person name="Li S."/>
        </authorList>
    </citation>
    <scope>NUCLEOTIDE SEQUENCE [LARGE SCALE GENOMIC DNA]</scope>
    <source>
        <strain evidence="2">cv. 9930</strain>
    </source>
</reference>
<proteinExistence type="predicted"/>
<dbReference type="Proteomes" id="UP000029981">
    <property type="component" value="Chromosome 5"/>
</dbReference>
<dbReference type="EMBL" id="CM002926">
    <property type="protein sequence ID" value="KGN49845.1"/>
    <property type="molecule type" value="Genomic_DNA"/>
</dbReference>
<organism evidence="1 2">
    <name type="scientific">Cucumis sativus</name>
    <name type="common">Cucumber</name>
    <dbReference type="NCBI Taxonomy" id="3659"/>
    <lineage>
        <taxon>Eukaryota</taxon>
        <taxon>Viridiplantae</taxon>
        <taxon>Streptophyta</taxon>
        <taxon>Embryophyta</taxon>
        <taxon>Tracheophyta</taxon>
        <taxon>Spermatophyta</taxon>
        <taxon>Magnoliopsida</taxon>
        <taxon>eudicotyledons</taxon>
        <taxon>Gunneridae</taxon>
        <taxon>Pentapetalae</taxon>
        <taxon>rosids</taxon>
        <taxon>fabids</taxon>
        <taxon>Cucurbitales</taxon>
        <taxon>Cucurbitaceae</taxon>
        <taxon>Benincaseae</taxon>
        <taxon>Cucumis</taxon>
    </lineage>
</organism>
<evidence type="ECO:0000313" key="1">
    <source>
        <dbReference type="EMBL" id="KGN49845.1"/>
    </source>
</evidence>